<evidence type="ECO:0000313" key="3">
    <source>
        <dbReference type="Proteomes" id="UP000250235"/>
    </source>
</evidence>
<keyword evidence="3" id="KW-1185">Reference proteome</keyword>
<reference evidence="2 3" key="1">
    <citation type="journal article" date="2015" name="Proc. Natl. Acad. Sci. U.S.A.">
        <title>The resurrection genome of Boea hygrometrica: A blueprint for survival of dehydration.</title>
        <authorList>
            <person name="Xiao L."/>
            <person name="Yang G."/>
            <person name="Zhang L."/>
            <person name="Yang X."/>
            <person name="Zhao S."/>
            <person name="Ji Z."/>
            <person name="Zhou Q."/>
            <person name="Hu M."/>
            <person name="Wang Y."/>
            <person name="Chen M."/>
            <person name="Xu Y."/>
            <person name="Jin H."/>
            <person name="Xiao X."/>
            <person name="Hu G."/>
            <person name="Bao F."/>
            <person name="Hu Y."/>
            <person name="Wan P."/>
            <person name="Li L."/>
            <person name="Deng X."/>
            <person name="Kuang T."/>
            <person name="Xiang C."/>
            <person name="Zhu J.K."/>
            <person name="Oliver M.J."/>
            <person name="He Y."/>
        </authorList>
    </citation>
    <scope>NUCLEOTIDE SEQUENCE [LARGE SCALE GENOMIC DNA]</scope>
    <source>
        <strain evidence="3">cv. XS01</strain>
    </source>
</reference>
<protein>
    <submittedName>
        <fullName evidence="2">Uncharacterized protein</fullName>
    </submittedName>
</protein>
<feature type="region of interest" description="Disordered" evidence="1">
    <location>
        <begin position="171"/>
        <end position="223"/>
    </location>
</feature>
<organism evidence="2 3">
    <name type="scientific">Dorcoceras hygrometricum</name>
    <dbReference type="NCBI Taxonomy" id="472368"/>
    <lineage>
        <taxon>Eukaryota</taxon>
        <taxon>Viridiplantae</taxon>
        <taxon>Streptophyta</taxon>
        <taxon>Embryophyta</taxon>
        <taxon>Tracheophyta</taxon>
        <taxon>Spermatophyta</taxon>
        <taxon>Magnoliopsida</taxon>
        <taxon>eudicotyledons</taxon>
        <taxon>Gunneridae</taxon>
        <taxon>Pentapetalae</taxon>
        <taxon>asterids</taxon>
        <taxon>lamiids</taxon>
        <taxon>Lamiales</taxon>
        <taxon>Gesneriaceae</taxon>
        <taxon>Didymocarpoideae</taxon>
        <taxon>Trichosporeae</taxon>
        <taxon>Loxocarpinae</taxon>
        <taxon>Dorcoceras</taxon>
    </lineage>
</organism>
<proteinExistence type="predicted"/>
<dbReference type="Proteomes" id="UP000250235">
    <property type="component" value="Unassembled WGS sequence"/>
</dbReference>
<gene>
    <name evidence="2" type="ORF">F511_36956</name>
</gene>
<sequence length="389" mass="43214">MMGKFEVVLPHPDERAHRPPPGFHTLYPEPSGSQLLQLPASPGCPPELSRHPLDPLRLYAASPDQEGNPSSHNGWMSRFFYIKRDGKRRSHWRCDMSWRDNVYTLAPRTPERSPNLTSFLEAMLGKSYNAPELIKEDLLCFFKFSRKGVELSGDLDARIGKAEMLQFMEATEEAAAPPKKVAKKRKSSTPAEKEARRQRKKGASLSGARPEQTTEGLRGSMKESGPGWIPPLNYFEDSLVVSPTATVATKYLCHMAPHRDLDRLAGASDTEAVGLLPSPIASLVVIVPADFYAPAGSTWPPPDYEQLIQLWTFFDCSSSSSIIQNTIEMMAQLEELKAIQAQEKKAVEAVQEALRAQLASERVARATEEEALRSELEEVMVRATGRPSA</sequence>
<dbReference type="AlphaFoldDB" id="A0A2Z7BDM8"/>
<dbReference type="EMBL" id="KV006426">
    <property type="protein sequence ID" value="KZV32584.1"/>
    <property type="molecule type" value="Genomic_DNA"/>
</dbReference>
<evidence type="ECO:0000313" key="2">
    <source>
        <dbReference type="EMBL" id="KZV32584.1"/>
    </source>
</evidence>
<dbReference type="OrthoDB" id="1752359at2759"/>
<accession>A0A2Z7BDM8</accession>
<name>A0A2Z7BDM8_9LAMI</name>
<evidence type="ECO:0000256" key="1">
    <source>
        <dbReference type="SAM" id="MobiDB-lite"/>
    </source>
</evidence>